<comment type="caution">
    <text evidence="1">The sequence shown here is derived from an EMBL/GenBank/DDBJ whole genome shotgun (WGS) entry which is preliminary data.</text>
</comment>
<evidence type="ECO:0000313" key="1">
    <source>
        <dbReference type="EMBL" id="MBC3874550.1"/>
    </source>
</evidence>
<dbReference type="Proteomes" id="UP000624279">
    <property type="component" value="Unassembled WGS sequence"/>
</dbReference>
<proteinExistence type="predicted"/>
<protein>
    <submittedName>
        <fullName evidence="1">Uncharacterized protein</fullName>
    </submittedName>
</protein>
<organism evidence="1 2">
    <name type="scientific">Undibacterium flavidum</name>
    <dbReference type="NCBI Taxonomy" id="2762297"/>
    <lineage>
        <taxon>Bacteria</taxon>
        <taxon>Pseudomonadati</taxon>
        <taxon>Pseudomonadota</taxon>
        <taxon>Betaproteobacteria</taxon>
        <taxon>Burkholderiales</taxon>
        <taxon>Oxalobacteraceae</taxon>
        <taxon>Undibacterium</taxon>
    </lineage>
</organism>
<dbReference type="EMBL" id="JACOGA010000011">
    <property type="protein sequence ID" value="MBC3874550.1"/>
    <property type="molecule type" value="Genomic_DNA"/>
</dbReference>
<keyword evidence="2" id="KW-1185">Reference proteome</keyword>
<gene>
    <name evidence="1" type="ORF">H8K55_13205</name>
</gene>
<evidence type="ECO:0000313" key="2">
    <source>
        <dbReference type="Proteomes" id="UP000624279"/>
    </source>
</evidence>
<name>A0ABR6YDC3_9BURK</name>
<sequence>MKIKDHYKKMDHEFARVTTPLEKYGYKMDGENGIKQRCALDKLKAADYIDDETTKIAFVEFSDIARQFHNLLGENEILEKLVVSKKTEEAKVCRTLCKNNLDSVIDEIKQKFKDSLHILGEVKVRYVDIPLSFTNKPFALLVIAPHSNDDQPCRKDEIARLLDNLNNRLTLSLPENLFSGFRMLTIERYFPVQ</sequence>
<reference evidence="1 2" key="1">
    <citation type="submission" date="2020-08" db="EMBL/GenBank/DDBJ databases">
        <title>Novel species isolated from subtropical streams in China.</title>
        <authorList>
            <person name="Lu H."/>
        </authorList>
    </citation>
    <scope>NUCLEOTIDE SEQUENCE [LARGE SCALE GENOMIC DNA]</scope>
    <source>
        <strain evidence="1 2">LX15W</strain>
    </source>
</reference>
<accession>A0ABR6YDC3</accession>
<dbReference type="RefSeq" id="WP_186942531.1">
    <property type="nucleotide sequence ID" value="NZ_JACOGA010000011.1"/>
</dbReference>